<keyword evidence="2" id="KW-0677">Repeat</keyword>
<dbReference type="EMBL" id="CAWYQH010000096">
    <property type="protein sequence ID" value="CAK8682895.1"/>
    <property type="molecule type" value="Genomic_DNA"/>
</dbReference>
<feature type="domain" description="Beta/gamma crystallin 'Greek key'" evidence="4">
    <location>
        <begin position="2"/>
        <end position="42"/>
    </location>
</feature>
<evidence type="ECO:0000259" key="4">
    <source>
        <dbReference type="PROSITE" id="PS50915"/>
    </source>
</evidence>
<feature type="compositionally biased region" description="Basic and acidic residues" evidence="3">
    <location>
        <begin position="73"/>
        <end position="85"/>
    </location>
</feature>
<name>A0ABP0FTD3_CLALP</name>
<evidence type="ECO:0000256" key="3">
    <source>
        <dbReference type="SAM" id="MobiDB-lite"/>
    </source>
</evidence>
<dbReference type="InterPro" id="IPR001064">
    <property type="entry name" value="Beta/gamma_crystallin"/>
</dbReference>
<proteinExistence type="inferred from homology"/>
<dbReference type="Proteomes" id="UP001642483">
    <property type="component" value="Unassembled WGS sequence"/>
</dbReference>
<dbReference type="Pfam" id="PF00030">
    <property type="entry name" value="Crystall"/>
    <property type="match status" value="1"/>
</dbReference>
<dbReference type="PANTHER" id="PTHR11818:SF42">
    <property type="entry name" value="VOLTAGE-GATED HYDROGEN CHANNEL 1"/>
    <property type="match status" value="1"/>
</dbReference>
<dbReference type="SUPFAM" id="SSF49695">
    <property type="entry name" value="gamma-Crystallin-like"/>
    <property type="match status" value="1"/>
</dbReference>
<feature type="domain" description="Beta/gamma crystallin 'Greek key'" evidence="4">
    <location>
        <begin position="43"/>
        <end position="85"/>
    </location>
</feature>
<feature type="region of interest" description="Disordered" evidence="3">
    <location>
        <begin position="64"/>
        <end position="85"/>
    </location>
</feature>
<comment type="similarity">
    <text evidence="1">Belongs to the beta/gamma-crystallin family.</text>
</comment>
<evidence type="ECO:0000313" key="6">
    <source>
        <dbReference type="Proteomes" id="UP001642483"/>
    </source>
</evidence>
<reference evidence="5 6" key="1">
    <citation type="submission" date="2024-02" db="EMBL/GenBank/DDBJ databases">
        <authorList>
            <person name="Daric V."/>
            <person name="Darras S."/>
        </authorList>
    </citation>
    <scope>NUCLEOTIDE SEQUENCE [LARGE SCALE GENOMIC DNA]</scope>
</reference>
<gene>
    <name evidence="5" type="ORF">CVLEPA_LOCUS14021</name>
</gene>
<dbReference type="InterPro" id="IPR011024">
    <property type="entry name" value="G_crystallin-like"/>
</dbReference>
<comment type="caution">
    <text evidence="5">The sequence shown here is derived from an EMBL/GenBank/DDBJ whole genome shotgun (WGS) entry which is preliminary data.</text>
</comment>
<evidence type="ECO:0000256" key="1">
    <source>
        <dbReference type="ARBA" id="ARBA00009646"/>
    </source>
</evidence>
<protein>
    <recommendedName>
        <fullName evidence="4">Beta/gamma crystallin 'Greek key' domain-containing protein</fullName>
    </recommendedName>
</protein>
<keyword evidence="6" id="KW-1185">Reference proteome</keyword>
<evidence type="ECO:0000256" key="2">
    <source>
        <dbReference type="ARBA" id="ARBA00022737"/>
    </source>
</evidence>
<dbReference type="Gene3D" id="2.60.20.10">
    <property type="entry name" value="Crystallins"/>
    <property type="match status" value="1"/>
</dbReference>
<evidence type="ECO:0000313" key="5">
    <source>
        <dbReference type="EMBL" id="CAK8682895.1"/>
    </source>
</evidence>
<dbReference type="PANTHER" id="PTHR11818">
    <property type="entry name" value="BETA/GAMMA CRYSTALLIN"/>
    <property type="match status" value="1"/>
</dbReference>
<accession>A0ABP0FTD3</accession>
<organism evidence="5 6">
    <name type="scientific">Clavelina lepadiformis</name>
    <name type="common">Light-bulb sea squirt</name>
    <name type="synonym">Ascidia lepadiformis</name>
    <dbReference type="NCBI Taxonomy" id="159417"/>
    <lineage>
        <taxon>Eukaryota</taxon>
        <taxon>Metazoa</taxon>
        <taxon>Chordata</taxon>
        <taxon>Tunicata</taxon>
        <taxon>Ascidiacea</taxon>
        <taxon>Aplousobranchia</taxon>
        <taxon>Clavelinidae</taxon>
        <taxon>Clavelina</taxon>
    </lineage>
</organism>
<sequence length="85" mass="9578">MAKIILYEDLDFGGKKLELTKNVSDLSEFNFNDVISSIKVESGNWIIFDDEKFSGPSYRLTPGKYPNPQSWGGKDDELSSVKLDV</sequence>
<dbReference type="SMART" id="SM00247">
    <property type="entry name" value="XTALbg"/>
    <property type="match status" value="1"/>
</dbReference>
<dbReference type="PROSITE" id="PS50915">
    <property type="entry name" value="CRYSTALLIN_BETA_GAMMA"/>
    <property type="match status" value="2"/>
</dbReference>
<dbReference type="InterPro" id="IPR050252">
    <property type="entry name" value="Beta/Gamma-Crystallin"/>
</dbReference>